<organism evidence="2">
    <name type="scientific">Arundo donax</name>
    <name type="common">Giant reed</name>
    <name type="synonym">Donax arundinaceus</name>
    <dbReference type="NCBI Taxonomy" id="35708"/>
    <lineage>
        <taxon>Eukaryota</taxon>
        <taxon>Viridiplantae</taxon>
        <taxon>Streptophyta</taxon>
        <taxon>Embryophyta</taxon>
        <taxon>Tracheophyta</taxon>
        <taxon>Spermatophyta</taxon>
        <taxon>Magnoliopsida</taxon>
        <taxon>Liliopsida</taxon>
        <taxon>Poales</taxon>
        <taxon>Poaceae</taxon>
        <taxon>PACMAD clade</taxon>
        <taxon>Arundinoideae</taxon>
        <taxon>Arundineae</taxon>
        <taxon>Arundo</taxon>
    </lineage>
</organism>
<dbReference type="EMBL" id="GBRH01179101">
    <property type="protein sequence ID" value="JAE18795.1"/>
    <property type="molecule type" value="Transcribed_RNA"/>
</dbReference>
<feature type="region of interest" description="Disordered" evidence="1">
    <location>
        <begin position="1"/>
        <end position="71"/>
    </location>
</feature>
<protein>
    <submittedName>
        <fullName evidence="2">Uncharacterized protein</fullName>
    </submittedName>
</protein>
<evidence type="ECO:0000256" key="1">
    <source>
        <dbReference type="SAM" id="MobiDB-lite"/>
    </source>
</evidence>
<name>A0A0A9G122_ARUDO</name>
<reference evidence="2" key="2">
    <citation type="journal article" date="2015" name="Data Brief">
        <title>Shoot transcriptome of the giant reed, Arundo donax.</title>
        <authorList>
            <person name="Barrero R.A."/>
            <person name="Guerrero F.D."/>
            <person name="Moolhuijzen P."/>
            <person name="Goolsby J.A."/>
            <person name="Tidwell J."/>
            <person name="Bellgard S.E."/>
            <person name="Bellgard M.I."/>
        </authorList>
    </citation>
    <scope>NUCLEOTIDE SEQUENCE</scope>
    <source>
        <tissue evidence="2">Shoot tissue taken approximately 20 cm above the soil surface</tissue>
    </source>
</reference>
<feature type="compositionally biased region" description="Basic and acidic residues" evidence="1">
    <location>
        <begin position="33"/>
        <end position="46"/>
    </location>
</feature>
<dbReference type="AlphaFoldDB" id="A0A0A9G122"/>
<accession>A0A0A9G122</accession>
<reference evidence="2" key="1">
    <citation type="submission" date="2014-09" db="EMBL/GenBank/DDBJ databases">
        <authorList>
            <person name="Magalhaes I.L.F."/>
            <person name="Oliveira U."/>
            <person name="Santos F.R."/>
            <person name="Vidigal T.H.D.A."/>
            <person name="Brescovit A.D."/>
            <person name="Santos A.J."/>
        </authorList>
    </citation>
    <scope>NUCLEOTIDE SEQUENCE</scope>
    <source>
        <tissue evidence="2">Shoot tissue taken approximately 20 cm above the soil surface</tissue>
    </source>
</reference>
<proteinExistence type="predicted"/>
<feature type="compositionally biased region" description="Basic residues" evidence="1">
    <location>
        <begin position="47"/>
        <end position="71"/>
    </location>
</feature>
<sequence>MSSLCSRGTNGTHPHERHKHSSLSPRDPPSSEDLEKMPAPRSGPERGRRRPRSGPRMATRRIGRWRGAVRA</sequence>
<feature type="compositionally biased region" description="Polar residues" evidence="1">
    <location>
        <begin position="1"/>
        <end position="12"/>
    </location>
</feature>
<evidence type="ECO:0000313" key="2">
    <source>
        <dbReference type="EMBL" id="JAE18795.1"/>
    </source>
</evidence>